<name>A0A9D6DR20_9BACT</name>
<evidence type="ECO:0000313" key="2">
    <source>
        <dbReference type="Proteomes" id="UP000786662"/>
    </source>
</evidence>
<comment type="caution">
    <text evidence="1">The sequence shown here is derived from an EMBL/GenBank/DDBJ whole genome shotgun (WGS) entry which is preliminary data.</text>
</comment>
<accession>A0A9D6DR20</accession>
<dbReference type="AlphaFoldDB" id="A0A9D6DR20"/>
<organism evidence="1 2">
    <name type="scientific">Candidatus Sungiibacteriota bacterium</name>
    <dbReference type="NCBI Taxonomy" id="2750080"/>
    <lineage>
        <taxon>Bacteria</taxon>
        <taxon>Candidatus Sungiibacteriota</taxon>
    </lineage>
</organism>
<reference evidence="1" key="1">
    <citation type="submission" date="2020-07" db="EMBL/GenBank/DDBJ databases">
        <title>Huge and variable diversity of episymbiotic CPR bacteria and DPANN archaea in groundwater ecosystems.</title>
        <authorList>
            <person name="He C.Y."/>
            <person name="Keren R."/>
            <person name="Whittaker M."/>
            <person name="Farag I.F."/>
            <person name="Doudna J."/>
            <person name="Cate J.H.D."/>
            <person name="Banfield J.F."/>
        </authorList>
    </citation>
    <scope>NUCLEOTIDE SEQUENCE</scope>
    <source>
        <strain evidence="1">NC_groundwater_191_Ag_S-0.1um_45_8</strain>
    </source>
</reference>
<sequence length="76" mass="8801">MNWLVIFLVKCYQKLLSPRTGVFRFVYFWPILSLNPSLWAGCRQQPSCSQYCLQAVSRYGAIKGLVLSIKRIIACR</sequence>
<dbReference type="Pfam" id="PF01809">
    <property type="entry name" value="YidD"/>
    <property type="match status" value="1"/>
</dbReference>
<dbReference type="SMART" id="SM01234">
    <property type="entry name" value="Haemolytic"/>
    <property type="match status" value="1"/>
</dbReference>
<dbReference type="EMBL" id="JACOYY010000037">
    <property type="protein sequence ID" value="MBI2052305.1"/>
    <property type="molecule type" value="Genomic_DNA"/>
</dbReference>
<dbReference type="NCBIfam" id="TIGR00278">
    <property type="entry name" value="membrane protein insertion efficiency factor YidD"/>
    <property type="match status" value="1"/>
</dbReference>
<gene>
    <name evidence="1" type="ORF">HYT38_01325</name>
</gene>
<proteinExistence type="predicted"/>
<evidence type="ECO:0000313" key="1">
    <source>
        <dbReference type="EMBL" id="MBI2052305.1"/>
    </source>
</evidence>
<dbReference type="Proteomes" id="UP000786662">
    <property type="component" value="Unassembled WGS sequence"/>
</dbReference>
<dbReference type="InterPro" id="IPR002696">
    <property type="entry name" value="Membr_insert_effic_factor_YidD"/>
</dbReference>
<protein>
    <submittedName>
        <fullName evidence="1">Membrane protein insertion efficiency factor YidD</fullName>
    </submittedName>
</protein>